<name>A0ABY4VM49_9BURK</name>
<feature type="compositionally biased region" description="Basic and acidic residues" evidence="1">
    <location>
        <begin position="79"/>
        <end position="97"/>
    </location>
</feature>
<organism evidence="3 4">
    <name type="scientific">Cupriavidus gilardii</name>
    <dbReference type="NCBI Taxonomy" id="82541"/>
    <lineage>
        <taxon>Bacteria</taxon>
        <taxon>Pseudomonadati</taxon>
        <taxon>Pseudomonadota</taxon>
        <taxon>Betaproteobacteria</taxon>
        <taxon>Burkholderiales</taxon>
        <taxon>Burkholderiaceae</taxon>
        <taxon>Cupriavidus</taxon>
    </lineage>
</organism>
<dbReference type="Pfam" id="PF22818">
    <property type="entry name" value="ApeI-like"/>
    <property type="match status" value="1"/>
</dbReference>
<dbReference type="Proteomes" id="UP001056648">
    <property type="component" value="Chromosome 1"/>
</dbReference>
<sequence>MNSAGVFTIEAGHPALPGHFPGQPIVPGVVLLDHAVLRIAAALGCAPQPCRLASVKFLATVAPNEPVMVRYASVDDDQPDHQAGHQTERTVRFELEGPGRTVASGTLTLPGLAGPTDAAV</sequence>
<dbReference type="InterPro" id="IPR054545">
    <property type="entry name" value="ApeI-like"/>
</dbReference>
<gene>
    <name evidence="3" type="ORF">NDR89_03520</name>
</gene>
<accession>A0ABY4VM49</accession>
<dbReference type="Gene3D" id="3.10.129.10">
    <property type="entry name" value="Hotdog Thioesterase"/>
    <property type="match status" value="1"/>
</dbReference>
<evidence type="ECO:0000313" key="3">
    <source>
        <dbReference type="EMBL" id="USE78125.1"/>
    </source>
</evidence>
<dbReference type="RefSeq" id="WP_226994962.1">
    <property type="nucleotide sequence ID" value="NZ_JAODVD010000003.1"/>
</dbReference>
<reference evidence="3" key="1">
    <citation type="submission" date="2022-06" db="EMBL/GenBank/DDBJ databases">
        <title>Complete genome sequence and characterization of Cupriavidus gilardii QJ1 isolated from contaminating cells.</title>
        <authorList>
            <person name="Qi J."/>
        </authorList>
    </citation>
    <scope>NUCLEOTIDE SEQUENCE</scope>
    <source>
        <strain evidence="3">QJ1</strain>
    </source>
</reference>
<evidence type="ECO:0000256" key="1">
    <source>
        <dbReference type="SAM" id="MobiDB-lite"/>
    </source>
</evidence>
<protein>
    <recommendedName>
        <fullName evidence="2">ApeI dehydratase-like domain-containing protein</fullName>
    </recommendedName>
</protein>
<evidence type="ECO:0000313" key="4">
    <source>
        <dbReference type="Proteomes" id="UP001056648"/>
    </source>
</evidence>
<proteinExistence type="predicted"/>
<evidence type="ECO:0000259" key="2">
    <source>
        <dbReference type="Pfam" id="PF22818"/>
    </source>
</evidence>
<feature type="region of interest" description="Disordered" evidence="1">
    <location>
        <begin position="75"/>
        <end position="108"/>
    </location>
</feature>
<dbReference type="InterPro" id="IPR029069">
    <property type="entry name" value="HotDog_dom_sf"/>
</dbReference>
<dbReference type="EMBL" id="CP098735">
    <property type="protein sequence ID" value="USE78125.1"/>
    <property type="molecule type" value="Genomic_DNA"/>
</dbReference>
<feature type="domain" description="ApeI dehydratase-like" evidence="2">
    <location>
        <begin position="7"/>
        <end position="72"/>
    </location>
</feature>
<keyword evidence="4" id="KW-1185">Reference proteome</keyword>
<dbReference type="SUPFAM" id="SSF54637">
    <property type="entry name" value="Thioesterase/thiol ester dehydrase-isomerase"/>
    <property type="match status" value="1"/>
</dbReference>